<dbReference type="Pfam" id="PF01261">
    <property type="entry name" value="AP_endonuc_2"/>
    <property type="match status" value="1"/>
</dbReference>
<dbReference type="Gene3D" id="3.20.20.150">
    <property type="entry name" value="Divalent-metal-dependent TIM barrel enzymes"/>
    <property type="match status" value="1"/>
</dbReference>
<reference evidence="3 4" key="1">
    <citation type="submission" date="2017-05" db="EMBL/GenBank/DDBJ databases">
        <authorList>
            <person name="Varghese N."/>
            <person name="Submissions S."/>
        </authorList>
    </citation>
    <scope>NUCLEOTIDE SEQUENCE [LARGE SCALE GENOMIC DNA]</scope>
    <source>
        <strain evidence="3 4">DSM 21194</strain>
    </source>
</reference>
<organism evidence="3 4">
    <name type="scientific">Fodinibius sediminis</name>
    <dbReference type="NCBI Taxonomy" id="1214077"/>
    <lineage>
        <taxon>Bacteria</taxon>
        <taxon>Pseudomonadati</taxon>
        <taxon>Balneolota</taxon>
        <taxon>Balneolia</taxon>
        <taxon>Balneolales</taxon>
        <taxon>Balneolaceae</taxon>
        <taxon>Fodinibius</taxon>
    </lineage>
</organism>
<evidence type="ECO:0000313" key="3">
    <source>
        <dbReference type="EMBL" id="SMO72933.1"/>
    </source>
</evidence>
<dbReference type="InterPro" id="IPR050417">
    <property type="entry name" value="Sugar_Epim/Isomerase"/>
</dbReference>
<name>A0A521DMJ1_9BACT</name>
<dbReference type="OrthoDB" id="9786584at2"/>
<dbReference type="InterPro" id="IPR013022">
    <property type="entry name" value="Xyl_isomerase-like_TIM-brl"/>
</dbReference>
<dbReference type="PANTHER" id="PTHR43489">
    <property type="entry name" value="ISOMERASE"/>
    <property type="match status" value="1"/>
</dbReference>
<protein>
    <submittedName>
        <fullName evidence="3">Hydroxypyruvate isomerase</fullName>
    </submittedName>
</protein>
<dbReference type="GO" id="GO:0016853">
    <property type="term" value="F:isomerase activity"/>
    <property type="evidence" value="ECO:0007669"/>
    <property type="project" value="UniProtKB-KW"/>
</dbReference>
<feature type="domain" description="Xylose isomerase-like TIM barrel" evidence="2">
    <location>
        <begin position="65"/>
        <end position="287"/>
    </location>
</feature>
<keyword evidence="1 3" id="KW-0413">Isomerase</keyword>
<sequence>MPSKLFDSISNKEKAVRNGRIKQLIVSWPYMVFGEEWTLDELCQVAVNFGVEGIDLLGPDQWPVIKRYGLTCGMSVNGMPDPPFEKGLNNPRYRDEVIARTKRRIEECADANIPNVIAFTGFEYRDLDNPDAGVISLEEGAKNTVAGLKELALHAERHGVTVCLEHLNSRFKDDDFKGHPGYQGDDIDYCADIIRKVDSSHVKILFDIYHVQIMNGNIIARIKEYGTDLIGHIHTAGVPNRSELDNKQELFYPPIMEALLEIGYEGYVGQEFIPTRAPMDGLRQAIETCNV</sequence>
<evidence type="ECO:0000256" key="1">
    <source>
        <dbReference type="ARBA" id="ARBA00023235"/>
    </source>
</evidence>
<dbReference type="SUPFAM" id="SSF51658">
    <property type="entry name" value="Xylose isomerase-like"/>
    <property type="match status" value="1"/>
</dbReference>
<gene>
    <name evidence="3" type="ORF">SAMN06265218_11164</name>
</gene>
<dbReference type="InterPro" id="IPR036237">
    <property type="entry name" value="Xyl_isomerase-like_sf"/>
</dbReference>
<dbReference type="Proteomes" id="UP000317593">
    <property type="component" value="Unassembled WGS sequence"/>
</dbReference>
<proteinExistence type="predicted"/>
<evidence type="ECO:0000313" key="4">
    <source>
        <dbReference type="Proteomes" id="UP000317593"/>
    </source>
</evidence>
<dbReference type="AlphaFoldDB" id="A0A521DMJ1"/>
<accession>A0A521DMJ1</accession>
<dbReference type="PANTHER" id="PTHR43489:SF3">
    <property type="entry name" value="XYLOSE ISOMERASE DOMAIN PROTEIN TIM BARREL"/>
    <property type="match status" value="1"/>
</dbReference>
<evidence type="ECO:0000259" key="2">
    <source>
        <dbReference type="Pfam" id="PF01261"/>
    </source>
</evidence>
<keyword evidence="3" id="KW-0670">Pyruvate</keyword>
<keyword evidence="4" id="KW-1185">Reference proteome</keyword>
<dbReference type="EMBL" id="FXTH01000011">
    <property type="protein sequence ID" value="SMO72933.1"/>
    <property type="molecule type" value="Genomic_DNA"/>
</dbReference>
<dbReference type="RefSeq" id="WP_142714976.1">
    <property type="nucleotide sequence ID" value="NZ_FXTH01000011.1"/>
</dbReference>